<dbReference type="SUPFAM" id="SSF53474">
    <property type="entry name" value="alpha/beta-Hydrolases"/>
    <property type="match status" value="1"/>
</dbReference>
<dbReference type="InterPro" id="IPR022742">
    <property type="entry name" value="Hydrolase_4"/>
</dbReference>
<dbReference type="GO" id="GO:0006654">
    <property type="term" value="P:phosphatidic acid biosynthetic process"/>
    <property type="evidence" value="ECO:0007669"/>
    <property type="project" value="TreeGrafter"/>
</dbReference>
<dbReference type="EMBL" id="VJXW01000029">
    <property type="protein sequence ID" value="TRW22448.1"/>
    <property type="molecule type" value="Genomic_DNA"/>
</dbReference>
<dbReference type="GO" id="GO:0042171">
    <property type="term" value="F:lysophosphatidic acid acyltransferase activity"/>
    <property type="evidence" value="ECO:0007669"/>
    <property type="project" value="TreeGrafter"/>
</dbReference>
<dbReference type="Gene3D" id="3.40.50.1820">
    <property type="entry name" value="alpha/beta hydrolase"/>
    <property type="match status" value="1"/>
</dbReference>
<dbReference type="GO" id="GO:0055088">
    <property type="term" value="P:lipid homeostasis"/>
    <property type="evidence" value="ECO:0007669"/>
    <property type="project" value="TreeGrafter"/>
</dbReference>
<evidence type="ECO:0000313" key="3">
    <source>
        <dbReference type="Proteomes" id="UP000319424"/>
    </source>
</evidence>
<proteinExistence type="predicted"/>
<dbReference type="Pfam" id="PF12146">
    <property type="entry name" value="Hydrolase_4"/>
    <property type="match status" value="1"/>
</dbReference>
<dbReference type="InterPro" id="IPR029058">
    <property type="entry name" value="AB_hydrolase_fold"/>
</dbReference>
<name>A0A552UW64_9FIRM</name>
<sequence length="272" mass="32390">MMNKLKKINNKIISNNGKKTEFYYIEHLQAKSYKNLVFIHGANHAAWCWNFHFMTFFYEKGYNVYSVNLYNRGNSSNIGKVLLSEYVEQINDFIEYLDKKIIIIGHSVGTSIVQKYISKYRKNVEKCILMCPVAPWGMKYDLITMFYKKPMKKVLLELYNNKFIKKYPVELFFENKPSYIKNEYFIPENFNECFSTFLEKSEINKNVPTLILGTRNDQVMNYKTIYKMVTYYNSEFVIYNKIGHDMMMDFGWEIVADDILKFISDFHDAGEV</sequence>
<organism evidence="2 3">
    <name type="scientific">Criibacterium bergeronii</name>
    <dbReference type="NCBI Taxonomy" id="1871336"/>
    <lineage>
        <taxon>Bacteria</taxon>
        <taxon>Bacillati</taxon>
        <taxon>Bacillota</taxon>
        <taxon>Clostridia</taxon>
        <taxon>Peptostreptococcales</taxon>
        <taxon>Filifactoraceae</taxon>
        <taxon>Criibacterium</taxon>
    </lineage>
</organism>
<accession>A0A552UW64</accession>
<feature type="domain" description="Serine aminopeptidase S33" evidence="1">
    <location>
        <begin position="34"/>
        <end position="249"/>
    </location>
</feature>
<gene>
    <name evidence="2" type="ORF">FL857_11385</name>
</gene>
<dbReference type="AlphaFoldDB" id="A0A552UW64"/>
<comment type="caution">
    <text evidence="2">The sequence shown here is derived from an EMBL/GenBank/DDBJ whole genome shotgun (WGS) entry which is preliminary data.</text>
</comment>
<evidence type="ECO:0000259" key="1">
    <source>
        <dbReference type="Pfam" id="PF12146"/>
    </source>
</evidence>
<evidence type="ECO:0000313" key="2">
    <source>
        <dbReference type="EMBL" id="TRW22448.1"/>
    </source>
</evidence>
<reference evidence="2 3" key="1">
    <citation type="submission" date="2019-07" db="EMBL/GenBank/DDBJ databases">
        <title>Criibacterium bergeronii gen. nov., sp. nov. isolated from human clinical samples.</title>
        <authorList>
            <person name="Maheux A.F."/>
            <person name="Boudreau D.K."/>
            <person name="Berube E."/>
            <person name="Brodeur S."/>
            <person name="Bernard K.A."/>
            <person name="Abed J.Y."/>
            <person name="Ducrey E."/>
            <person name="Guay E.F."/>
            <person name="Raymond F."/>
            <person name="Corbeil J."/>
            <person name="Domingo M.-C."/>
            <person name="Roy P.H."/>
            <person name="Boissinot M."/>
            <person name="Tocheva E.I."/>
            <person name="Omar R.F."/>
        </authorList>
    </citation>
    <scope>NUCLEOTIDE SEQUENCE [LARGE SCALE GENOMIC DNA]</scope>
    <source>
        <strain evidence="2 3">CCRI-24246</strain>
    </source>
</reference>
<dbReference type="GO" id="GO:0052689">
    <property type="term" value="F:carboxylic ester hydrolase activity"/>
    <property type="evidence" value="ECO:0007669"/>
    <property type="project" value="TreeGrafter"/>
</dbReference>
<keyword evidence="2" id="KW-0378">Hydrolase</keyword>
<protein>
    <submittedName>
        <fullName evidence="2">Alpha/beta hydrolase</fullName>
    </submittedName>
</protein>
<dbReference type="Proteomes" id="UP000319424">
    <property type="component" value="Unassembled WGS sequence"/>
</dbReference>
<dbReference type="OrthoDB" id="9775557at2"/>
<dbReference type="PANTHER" id="PTHR42886">
    <property type="entry name" value="RE40534P-RELATED"/>
    <property type="match status" value="1"/>
</dbReference>
<dbReference type="PANTHER" id="PTHR42886:SF42">
    <property type="entry name" value="ALPHA_BETA-HYDROLASES SUPERFAMILY PROTEIN"/>
    <property type="match status" value="1"/>
</dbReference>